<dbReference type="InterPro" id="IPR011701">
    <property type="entry name" value="MFS"/>
</dbReference>
<feature type="domain" description="Major facilitator superfamily (MFS) profile" evidence="7">
    <location>
        <begin position="46"/>
        <end position="447"/>
    </location>
</feature>
<sequence>MSEQTIADAPPGQSAEPARKAGGIGNAAGKAAVTVSKAIGRYRWTICGLLFFSTTINYMDRQVLGLLKSTLMGDMGWTESDFGDIVAAFSLAYAFGYIGCGRLMDKIGIRIGLPAAVAGWSFFACVHAFMGSVFGFKVARAGLGLTEGGNFPASIKAVSEWFPAKERALATGIFNAGSNVGAVVAPILVPILLVAYGWQAAFLVTGGIGFFWVIAWLLIYRKPEEHPKLTPEELAYIRSDPVLPQENIPWIKLLSYRGTWANIVGTCFSAPVWWFYLNWVPGFLNKQYGVNLFGAMLPLIIIYTMADFGSVGGGWFSSHLIKRGVKPLRARKLTFLVCGLCVLPVFFASTVSSMWVAVLLIGIAASAHQGYSANVYTIVSDTMPRNAVGSVVGIGGFCAYFVGMFVSMGVGRLLDATNGNYQVLFGIASVLYLVGLAIMHLILPKTGSGKTPAGIEV</sequence>
<dbReference type="OrthoDB" id="9794076at2"/>
<dbReference type="InterPro" id="IPR050382">
    <property type="entry name" value="MFS_Na/Anion_cotransporter"/>
</dbReference>
<dbReference type="Proteomes" id="UP000192936">
    <property type="component" value="Unassembled WGS sequence"/>
</dbReference>
<dbReference type="CDD" id="cd17319">
    <property type="entry name" value="MFS_ExuT_GudP_like"/>
    <property type="match status" value="1"/>
</dbReference>
<name>A0A1X7HMW2_9PROT</name>
<evidence type="ECO:0000256" key="3">
    <source>
        <dbReference type="ARBA" id="ARBA00022989"/>
    </source>
</evidence>
<dbReference type="GO" id="GO:0015134">
    <property type="term" value="F:hexuronate transmembrane transporter activity"/>
    <property type="evidence" value="ECO:0007669"/>
    <property type="project" value="TreeGrafter"/>
</dbReference>
<feature type="transmembrane region" description="Helical" evidence="6">
    <location>
        <begin position="112"/>
        <end position="136"/>
    </location>
</feature>
<evidence type="ECO:0000256" key="2">
    <source>
        <dbReference type="ARBA" id="ARBA00022692"/>
    </source>
</evidence>
<feature type="transmembrane region" description="Helical" evidence="6">
    <location>
        <begin position="333"/>
        <end position="366"/>
    </location>
</feature>
<evidence type="ECO:0000256" key="4">
    <source>
        <dbReference type="ARBA" id="ARBA00023136"/>
    </source>
</evidence>
<keyword evidence="3 6" id="KW-1133">Transmembrane helix</keyword>
<feature type="transmembrane region" description="Helical" evidence="6">
    <location>
        <begin position="423"/>
        <end position="443"/>
    </location>
</feature>
<feature type="transmembrane region" description="Helical" evidence="6">
    <location>
        <begin position="259"/>
        <end position="276"/>
    </location>
</feature>
<dbReference type="PROSITE" id="PS50850">
    <property type="entry name" value="MFS"/>
    <property type="match status" value="1"/>
</dbReference>
<protein>
    <submittedName>
        <fullName evidence="8">MFS transporter, ACS family, hexuronate transporter</fullName>
    </submittedName>
</protein>
<dbReference type="EMBL" id="FXAK01000009">
    <property type="protein sequence ID" value="SMF89205.1"/>
    <property type="molecule type" value="Genomic_DNA"/>
</dbReference>
<dbReference type="AlphaFoldDB" id="A0A1X7HMW2"/>
<gene>
    <name evidence="8" type="ORF">SAMN02982917_6641</name>
</gene>
<feature type="transmembrane region" description="Helical" evidence="6">
    <location>
        <begin position="296"/>
        <end position="321"/>
    </location>
</feature>
<feature type="transmembrane region" description="Helical" evidence="6">
    <location>
        <begin position="196"/>
        <end position="219"/>
    </location>
</feature>
<keyword evidence="4 6" id="KW-0472">Membrane</keyword>
<accession>A0A1X7HMW2</accession>
<dbReference type="InterPro" id="IPR036259">
    <property type="entry name" value="MFS_trans_sf"/>
</dbReference>
<keyword evidence="2 6" id="KW-0812">Transmembrane</keyword>
<evidence type="ECO:0000313" key="8">
    <source>
        <dbReference type="EMBL" id="SMF89205.1"/>
    </source>
</evidence>
<evidence type="ECO:0000256" key="5">
    <source>
        <dbReference type="SAM" id="MobiDB-lite"/>
    </source>
</evidence>
<reference evidence="8 9" key="1">
    <citation type="submission" date="2017-04" db="EMBL/GenBank/DDBJ databases">
        <authorList>
            <person name="Afonso C.L."/>
            <person name="Miller P.J."/>
            <person name="Scott M.A."/>
            <person name="Spackman E."/>
            <person name="Goraichik I."/>
            <person name="Dimitrov K.M."/>
            <person name="Suarez D.L."/>
            <person name="Swayne D.E."/>
        </authorList>
    </citation>
    <scope>NUCLEOTIDE SEQUENCE [LARGE SCALE GENOMIC DNA]</scope>
    <source>
        <strain evidence="8 9">A2P</strain>
    </source>
</reference>
<dbReference type="InterPro" id="IPR020846">
    <property type="entry name" value="MFS_dom"/>
</dbReference>
<feature type="transmembrane region" description="Helical" evidence="6">
    <location>
        <begin position="82"/>
        <end position="100"/>
    </location>
</feature>
<dbReference type="Pfam" id="PF07690">
    <property type="entry name" value="MFS_1"/>
    <property type="match status" value="1"/>
</dbReference>
<dbReference type="PANTHER" id="PTHR11662:SF285">
    <property type="entry name" value="HEXURONATE TRANSPORTER"/>
    <property type="match status" value="1"/>
</dbReference>
<evidence type="ECO:0000256" key="1">
    <source>
        <dbReference type="ARBA" id="ARBA00004141"/>
    </source>
</evidence>
<dbReference type="STRING" id="286727.SAMN02982917_6641"/>
<proteinExistence type="predicted"/>
<dbReference type="GO" id="GO:0016020">
    <property type="term" value="C:membrane"/>
    <property type="evidence" value="ECO:0007669"/>
    <property type="project" value="UniProtKB-SubCell"/>
</dbReference>
<evidence type="ECO:0000256" key="6">
    <source>
        <dbReference type="SAM" id="Phobius"/>
    </source>
</evidence>
<feature type="region of interest" description="Disordered" evidence="5">
    <location>
        <begin position="1"/>
        <end position="21"/>
    </location>
</feature>
<organism evidence="8 9">
    <name type="scientific">Azospirillum oryzae</name>
    <dbReference type="NCBI Taxonomy" id="286727"/>
    <lineage>
        <taxon>Bacteria</taxon>
        <taxon>Pseudomonadati</taxon>
        <taxon>Pseudomonadota</taxon>
        <taxon>Alphaproteobacteria</taxon>
        <taxon>Rhodospirillales</taxon>
        <taxon>Azospirillaceae</taxon>
        <taxon>Azospirillum</taxon>
    </lineage>
</organism>
<dbReference type="RefSeq" id="WP_085091466.1">
    <property type="nucleotide sequence ID" value="NZ_FXAK01000009.1"/>
</dbReference>
<evidence type="ECO:0000259" key="7">
    <source>
        <dbReference type="PROSITE" id="PS50850"/>
    </source>
</evidence>
<dbReference type="PANTHER" id="PTHR11662">
    <property type="entry name" value="SOLUTE CARRIER FAMILY 17"/>
    <property type="match status" value="1"/>
</dbReference>
<dbReference type="SUPFAM" id="SSF103473">
    <property type="entry name" value="MFS general substrate transporter"/>
    <property type="match status" value="1"/>
</dbReference>
<evidence type="ECO:0000313" key="9">
    <source>
        <dbReference type="Proteomes" id="UP000192936"/>
    </source>
</evidence>
<feature type="transmembrane region" description="Helical" evidence="6">
    <location>
        <begin position="386"/>
        <end position="411"/>
    </location>
</feature>
<dbReference type="Gene3D" id="1.20.1250.20">
    <property type="entry name" value="MFS general substrate transporter like domains"/>
    <property type="match status" value="2"/>
</dbReference>
<comment type="subcellular location">
    <subcellularLocation>
        <location evidence="1">Membrane</location>
        <topology evidence="1">Multi-pass membrane protein</topology>
    </subcellularLocation>
</comment>